<dbReference type="KEGG" id="vg:54990051"/>
<proteinExistence type="predicted"/>
<name>A0A2P1MXM8_9CAUD</name>
<protein>
    <submittedName>
        <fullName evidence="2">Uncharacterized protein</fullName>
    </submittedName>
</protein>
<evidence type="ECO:0000313" key="2">
    <source>
        <dbReference type="EMBL" id="AVP40308.1"/>
    </source>
</evidence>
<accession>A0A2P1MXM8</accession>
<feature type="coiled-coil region" evidence="1">
    <location>
        <begin position="77"/>
        <end position="108"/>
    </location>
</feature>
<sequence length="122" mass="14225">MIDLLAKYFSLADNKKKLRVGILKLDEVYEKLGQIDFCDTKYLQMIFEVITPGVYQTVDINVYHLGGYNFLIGDKEVTGLEDLIESIREEVKKESDEIINERKQEQEVFKTLDNILRGMEND</sequence>
<dbReference type="GeneID" id="54990051"/>
<dbReference type="Proteomes" id="UP000241797">
    <property type="component" value="Segment"/>
</dbReference>
<evidence type="ECO:0000313" key="3">
    <source>
        <dbReference type="Proteomes" id="UP000241797"/>
    </source>
</evidence>
<dbReference type="EMBL" id="MH078572">
    <property type="protein sequence ID" value="AVP40308.1"/>
    <property type="molecule type" value="Genomic_DNA"/>
</dbReference>
<keyword evidence="1" id="KW-0175">Coiled coil</keyword>
<evidence type="ECO:0000256" key="1">
    <source>
        <dbReference type="SAM" id="Coils"/>
    </source>
</evidence>
<organism evidence="2 3">
    <name type="scientific">Staphylococcus phage phiSA_BS1</name>
    <dbReference type="NCBI Taxonomy" id="2126734"/>
    <lineage>
        <taxon>Viruses</taxon>
        <taxon>Duplodnaviria</taxon>
        <taxon>Heunggongvirae</taxon>
        <taxon>Uroviricota</taxon>
        <taxon>Caudoviricetes</taxon>
        <taxon>Herelleviridae</taxon>
        <taxon>Twortvirinae</taxon>
        <taxon>Baoshanvirus</taxon>
        <taxon>Baoshanvirus BS1</taxon>
    </lineage>
</organism>
<dbReference type="RefSeq" id="YP_009799562.1">
    <property type="nucleotide sequence ID" value="NC_047945.1"/>
</dbReference>
<keyword evidence="3" id="KW-1185">Reference proteome</keyword>
<reference evidence="2 3" key="1">
    <citation type="submission" date="2018-03" db="EMBL/GenBank/DDBJ databases">
        <title>Isolation, the biological characteristics and genomics of two new strains of lysate Staphylococcus aureus phage.</title>
        <authorList>
            <person name="Jin X."/>
            <person name="Zhang C."/>
        </authorList>
    </citation>
    <scope>NUCLEOTIDE SEQUENCE [LARGE SCALE GENOMIC DNA]</scope>
</reference>